<dbReference type="Proteomes" id="UP000317990">
    <property type="component" value="Unassembled WGS sequence"/>
</dbReference>
<dbReference type="AlphaFoldDB" id="A0A524RP62"/>
<gene>
    <name evidence="1" type="ORF">ERJ67_04155</name>
</gene>
<name>A0A524RP62_9CHRO</name>
<evidence type="ECO:0000313" key="2">
    <source>
        <dbReference type="Proteomes" id="UP000317990"/>
    </source>
</evidence>
<dbReference type="EMBL" id="SRMO01000052">
    <property type="protein sequence ID" value="TGG93137.1"/>
    <property type="molecule type" value="Genomic_DNA"/>
</dbReference>
<sequence length="80" mass="9198">MAFFTWHERGLSEDCQSLEAMAARFEEAARLMRRLAAEGFRVERVCNQQRITHPDAALFTDFGFIDEGGPHRQLVLVQES</sequence>
<organism evidence="1 2">
    <name type="scientific">Aphanocapsa feldmannii 277cV</name>
    <dbReference type="NCBI Taxonomy" id="2507553"/>
    <lineage>
        <taxon>Bacteria</taxon>
        <taxon>Bacillati</taxon>
        <taxon>Cyanobacteriota</taxon>
        <taxon>Cyanophyceae</taxon>
        <taxon>Oscillatoriophycideae</taxon>
        <taxon>Chroococcales</taxon>
        <taxon>Microcystaceae</taxon>
        <taxon>Aphanocapsa</taxon>
    </lineage>
</organism>
<comment type="caution">
    <text evidence="1">The sequence shown here is derived from an EMBL/GenBank/DDBJ whole genome shotgun (WGS) entry which is preliminary data.</text>
</comment>
<evidence type="ECO:0000313" key="1">
    <source>
        <dbReference type="EMBL" id="TGG93137.1"/>
    </source>
</evidence>
<protein>
    <submittedName>
        <fullName evidence="1">Uncharacterized protein</fullName>
    </submittedName>
</protein>
<reference evidence="1 2" key="1">
    <citation type="journal article" date="2019" name="mSystems">
        <title>Life at home and on the roam: Genomic adaptions reflect the dual lifestyle of an intracellular, facultative symbiont.</title>
        <authorList>
            <person name="Burgsdorf I."/>
        </authorList>
    </citation>
    <scope>NUCLEOTIDE SEQUENCE [LARGE SCALE GENOMIC DNA]</scope>
    <source>
        <strain evidence="1">277cV</strain>
    </source>
</reference>
<proteinExistence type="predicted"/>
<accession>A0A524RP62</accession>